<name>A0AAD7WBN4_9TELE</name>
<organism evidence="1 2">
    <name type="scientific">Aldrovandia affinis</name>
    <dbReference type="NCBI Taxonomy" id="143900"/>
    <lineage>
        <taxon>Eukaryota</taxon>
        <taxon>Metazoa</taxon>
        <taxon>Chordata</taxon>
        <taxon>Craniata</taxon>
        <taxon>Vertebrata</taxon>
        <taxon>Euteleostomi</taxon>
        <taxon>Actinopterygii</taxon>
        <taxon>Neopterygii</taxon>
        <taxon>Teleostei</taxon>
        <taxon>Notacanthiformes</taxon>
        <taxon>Halosauridae</taxon>
        <taxon>Aldrovandia</taxon>
    </lineage>
</organism>
<evidence type="ECO:0000313" key="1">
    <source>
        <dbReference type="EMBL" id="KAJ8390014.1"/>
    </source>
</evidence>
<comment type="caution">
    <text evidence="1">The sequence shown here is derived from an EMBL/GenBank/DDBJ whole genome shotgun (WGS) entry which is preliminary data.</text>
</comment>
<accession>A0AAD7WBN4</accession>
<evidence type="ECO:0000313" key="2">
    <source>
        <dbReference type="Proteomes" id="UP001221898"/>
    </source>
</evidence>
<gene>
    <name evidence="1" type="ORF">AAFF_G00111750</name>
</gene>
<dbReference type="Proteomes" id="UP001221898">
    <property type="component" value="Unassembled WGS sequence"/>
</dbReference>
<dbReference type="AlphaFoldDB" id="A0AAD7WBN4"/>
<protein>
    <submittedName>
        <fullName evidence="1">Uncharacterized protein</fullName>
    </submittedName>
</protein>
<proteinExistence type="predicted"/>
<reference evidence="1" key="1">
    <citation type="journal article" date="2023" name="Science">
        <title>Genome structures resolve the early diversification of teleost fishes.</title>
        <authorList>
            <person name="Parey E."/>
            <person name="Louis A."/>
            <person name="Montfort J."/>
            <person name="Bouchez O."/>
            <person name="Roques C."/>
            <person name="Iampietro C."/>
            <person name="Lluch J."/>
            <person name="Castinel A."/>
            <person name="Donnadieu C."/>
            <person name="Desvignes T."/>
            <person name="Floi Bucao C."/>
            <person name="Jouanno E."/>
            <person name="Wen M."/>
            <person name="Mejri S."/>
            <person name="Dirks R."/>
            <person name="Jansen H."/>
            <person name="Henkel C."/>
            <person name="Chen W.J."/>
            <person name="Zahm M."/>
            <person name="Cabau C."/>
            <person name="Klopp C."/>
            <person name="Thompson A.W."/>
            <person name="Robinson-Rechavi M."/>
            <person name="Braasch I."/>
            <person name="Lecointre G."/>
            <person name="Bobe J."/>
            <person name="Postlethwait J.H."/>
            <person name="Berthelot C."/>
            <person name="Roest Crollius H."/>
            <person name="Guiguen Y."/>
        </authorList>
    </citation>
    <scope>NUCLEOTIDE SEQUENCE</scope>
    <source>
        <strain evidence="1">NC1722</strain>
    </source>
</reference>
<sequence>MTEVPQGHRKRQWNGSLLSVSDEPLISLGWQRCRLLQYVDFCPGCHLRALPFRVLFRAVMRRFFLVEGRRKLEFFIYWIYFWALRLPDYCGTGYLCLPWPAPPRPAAGVLWPLQLGWA</sequence>
<dbReference type="EMBL" id="JAINUG010000175">
    <property type="protein sequence ID" value="KAJ8390014.1"/>
    <property type="molecule type" value="Genomic_DNA"/>
</dbReference>
<keyword evidence="2" id="KW-1185">Reference proteome</keyword>